<dbReference type="Pfam" id="PF00085">
    <property type="entry name" value="Thioredoxin"/>
    <property type="match status" value="1"/>
</dbReference>
<evidence type="ECO:0000313" key="6">
    <source>
        <dbReference type="Proteomes" id="UP001152797"/>
    </source>
</evidence>
<accession>A0A9P1GE76</accession>
<dbReference type="Proteomes" id="UP001152797">
    <property type="component" value="Unassembled WGS sequence"/>
</dbReference>
<feature type="domain" description="Thioredoxin" evidence="2">
    <location>
        <begin position="82"/>
        <end position="199"/>
    </location>
</feature>
<dbReference type="GO" id="GO:0045454">
    <property type="term" value="P:cell redox homeostasis"/>
    <property type="evidence" value="ECO:0007669"/>
    <property type="project" value="TreeGrafter"/>
</dbReference>
<reference evidence="4" key="2">
    <citation type="submission" date="2024-04" db="EMBL/GenBank/DDBJ databases">
        <authorList>
            <person name="Chen Y."/>
            <person name="Shah S."/>
            <person name="Dougan E. K."/>
            <person name="Thang M."/>
            <person name="Chan C."/>
        </authorList>
    </citation>
    <scope>NUCLEOTIDE SEQUENCE [LARGE SCALE GENOMIC DNA]</scope>
</reference>
<evidence type="ECO:0000313" key="3">
    <source>
        <dbReference type="EMBL" id="CAI4010120.1"/>
    </source>
</evidence>
<dbReference type="PANTHER" id="PTHR43601">
    <property type="entry name" value="THIOREDOXIN, MITOCHONDRIAL"/>
    <property type="match status" value="1"/>
</dbReference>
<gene>
    <name evidence="3" type="ORF">C1SCF055_LOCUS35420</name>
</gene>
<dbReference type="PROSITE" id="PS51352">
    <property type="entry name" value="THIOREDOXIN_2"/>
    <property type="match status" value="1"/>
</dbReference>
<dbReference type="InterPro" id="IPR036249">
    <property type="entry name" value="Thioredoxin-like_sf"/>
</dbReference>
<dbReference type="AlphaFoldDB" id="A0A9P1GE76"/>
<dbReference type="OrthoDB" id="2121326at2759"/>
<dbReference type="EMBL" id="CAMXCT010004723">
    <property type="protein sequence ID" value="CAI4010120.1"/>
    <property type="molecule type" value="Genomic_DNA"/>
</dbReference>
<dbReference type="InterPro" id="IPR013766">
    <property type="entry name" value="Thioredoxin_domain"/>
</dbReference>
<dbReference type="Gene3D" id="3.40.30.10">
    <property type="entry name" value="Glutaredoxin"/>
    <property type="match status" value="1"/>
</dbReference>
<reference evidence="3" key="1">
    <citation type="submission" date="2022-10" db="EMBL/GenBank/DDBJ databases">
        <authorList>
            <person name="Chen Y."/>
            <person name="Dougan E. K."/>
            <person name="Chan C."/>
            <person name="Rhodes N."/>
            <person name="Thang M."/>
        </authorList>
    </citation>
    <scope>NUCLEOTIDE SEQUENCE</scope>
</reference>
<organism evidence="3">
    <name type="scientific">Cladocopium goreaui</name>
    <dbReference type="NCBI Taxonomy" id="2562237"/>
    <lineage>
        <taxon>Eukaryota</taxon>
        <taxon>Sar</taxon>
        <taxon>Alveolata</taxon>
        <taxon>Dinophyceae</taxon>
        <taxon>Suessiales</taxon>
        <taxon>Symbiodiniaceae</taxon>
        <taxon>Cladocopium</taxon>
    </lineage>
</organism>
<comment type="caution">
    <text evidence="3">The sequence shown here is derived from an EMBL/GenBank/DDBJ whole genome shotgun (WGS) entry which is preliminary data.</text>
</comment>
<evidence type="ECO:0000313" key="4">
    <source>
        <dbReference type="EMBL" id="CAL1163495.1"/>
    </source>
</evidence>
<evidence type="ECO:0000259" key="2">
    <source>
        <dbReference type="PROSITE" id="PS51352"/>
    </source>
</evidence>
<dbReference type="SUPFAM" id="SSF52833">
    <property type="entry name" value="Thioredoxin-like"/>
    <property type="match status" value="1"/>
</dbReference>
<proteinExistence type="inferred from homology"/>
<dbReference type="CDD" id="cd02947">
    <property type="entry name" value="TRX_family"/>
    <property type="match status" value="1"/>
</dbReference>
<evidence type="ECO:0000313" key="5">
    <source>
        <dbReference type="EMBL" id="CAL4797432.1"/>
    </source>
</evidence>
<dbReference type="EMBL" id="CAMXCT020004723">
    <property type="protein sequence ID" value="CAL1163495.1"/>
    <property type="molecule type" value="Genomic_DNA"/>
</dbReference>
<sequence>MARMAHVRSARATKTLLLFVACAVCAVCVHPSTLFSLPKKPEPRLSIKPRHAMTTLERETPVAEPIAESSQISSDDENRMRFNAGLPGNNVVALTTEADLAEMLDRVTKTGQLLVVDYYAPWCRACQKLLRYMHKIAREPDFRNVEFATVDFDRSEDLVKSRQVDRLPTLEIYHGQDLKQRWSGANTKKFLERLESENEVAQDVMSG</sequence>
<name>A0A9P1GE76_9DINO</name>
<evidence type="ECO:0000256" key="1">
    <source>
        <dbReference type="ARBA" id="ARBA00008987"/>
    </source>
</evidence>
<comment type="similarity">
    <text evidence="1">Belongs to the thioredoxin family.</text>
</comment>
<protein>
    <submittedName>
        <fullName evidence="5">Thioredoxin-like 2-1, chloroplastic</fullName>
    </submittedName>
</protein>
<dbReference type="EMBL" id="CAMXCT030004723">
    <property type="protein sequence ID" value="CAL4797432.1"/>
    <property type="molecule type" value="Genomic_DNA"/>
</dbReference>
<dbReference type="PANTHER" id="PTHR43601:SF3">
    <property type="entry name" value="THIOREDOXIN, MITOCHONDRIAL"/>
    <property type="match status" value="1"/>
</dbReference>
<keyword evidence="6" id="KW-1185">Reference proteome</keyword>